<keyword evidence="3" id="KW-1185">Reference proteome</keyword>
<protein>
    <submittedName>
        <fullName evidence="2">Uncharacterized protein</fullName>
    </submittedName>
</protein>
<feature type="region of interest" description="Disordered" evidence="1">
    <location>
        <begin position="1"/>
        <end position="31"/>
    </location>
</feature>
<evidence type="ECO:0000256" key="1">
    <source>
        <dbReference type="SAM" id="MobiDB-lite"/>
    </source>
</evidence>
<organism evidence="2 3">
    <name type="scientific">Synaphobranchus kaupii</name>
    <name type="common">Kaup's arrowtooth eel</name>
    <dbReference type="NCBI Taxonomy" id="118154"/>
    <lineage>
        <taxon>Eukaryota</taxon>
        <taxon>Metazoa</taxon>
        <taxon>Chordata</taxon>
        <taxon>Craniata</taxon>
        <taxon>Vertebrata</taxon>
        <taxon>Euteleostomi</taxon>
        <taxon>Actinopterygii</taxon>
        <taxon>Neopterygii</taxon>
        <taxon>Teleostei</taxon>
        <taxon>Anguilliformes</taxon>
        <taxon>Synaphobranchidae</taxon>
        <taxon>Synaphobranchus</taxon>
    </lineage>
</organism>
<evidence type="ECO:0000313" key="2">
    <source>
        <dbReference type="EMBL" id="KAJ8337879.1"/>
    </source>
</evidence>
<dbReference type="AlphaFoldDB" id="A0A9Q1EFJ6"/>
<dbReference type="Proteomes" id="UP001152622">
    <property type="component" value="Chromosome 18"/>
</dbReference>
<dbReference type="EMBL" id="JAINUF010000018">
    <property type="protein sequence ID" value="KAJ8337879.1"/>
    <property type="molecule type" value="Genomic_DNA"/>
</dbReference>
<proteinExistence type="predicted"/>
<comment type="caution">
    <text evidence="2">The sequence shown here is derived from an EMBL/GenBank/DDBJ whole genome shotgun (WGS) entry which is preliminary data.</text>
</comment>
<name>A0A9Q1EFJ6_SYNKA</name>
<evidence type="ECO:0000313" key="3">
    <source>
        <dbReference type="Proteomes" id="UP001152622"/>
    </source>
</evidence>
<feature type="compositionally biased region" description="Basic and acidic residues" evidence="1">
    <location>
        <begin position="9"/>
        <end position="26"/>
    </location>
</feature>
<sequence length="114" mass="12516">MLTGVEVGGFHDKERGDLRGCVRESGDPGTRQRTVAKAMLDVPRNGAGYRSTAGELLGHRLLASISRQSNSFQIPPNSPDRLNVYRYRPAEFPDDLEASSIWTPSGSLTDEQRA</sequence>
<reference evidence="2" key="1">
    <citation type="journal article" date="2023" name="Science">
        <title>Genome structures resolve the early diversification of teleost fishes.</title>
        <authorList>
            <person name="Parey E."/>
            <person name="Louis A."/>
            <person name="Montfort J."/>
            <person name="Bouchez O."/>
            <person name="Roques C."/>
            <person name="Iampietro C."/>
            <person name="Lluch J."/>
            <person name="Castinel A."/>
            <person name="Donnadieu C."/>
            <person name="Desvignes T."/>
            <person name="Floi Bucao C."/>
            <person name="Jouanno E."/>
            <person name="Wen M."/>
            <person name="Mejri S."/>
            <person name="Dirks R."/>
            <person name="Jansen H."/>
            <person name="Henkel C."/>
            <person name="Chen W.J."/>
            <person name="Zahm M."/>
            <person name="Cabau C."/>
            <person name="Klopp C."/>
            <person name="Thompson A.W."/>
            <person name="Robinson-Rechavi M."/>
            <person name="Braasch I."/>
            <person name="Lecointre G."/>
            <person name="Bobe J."/>
            <person name="Postlethwait J.H."/>
            <person name="Berthelot C."/>
            <person name="Roest Crollius H."/>
            <person name="Guiguen Y."/>
        </authorList>
    </citation>
    <scope>NUCLEOTIDE SEQUENCE</scope>
    <source>
        <strain evidence="2">WJC10195</strain>
    </source>
</reference>
<gene>
    <name evidence="2" type="ORF">SKAU_G00368450</name>
</gene>
<accession>A0A9Q1EFJ6</accession>